<evidence type="ECO:0000313" key="13">
    <source>
        <dbReference type="Proteomes" id="UP001146120"/>
    </source>
</evidence>
<dbReference type="InterPro" id="IPR014743">
    <property type="entry name" value="Cl-channel_core"/>
</dbReference>
<dbReference type="Pfam" id="PF00654">
    <property type="entry name" value="Voltage_CLC"/>
    <property type="match status" value="1"/>
</dbReference>
<dbReference type="GO" id="GO:0005524">
    <property type="term" value="F:ATP binding"/>
    <property type="evidence" value="ECO:0007669"/>
    <property type="project" value="InterPro"/>
</dbReference>
<keyword evidence="8" id="KW-0868">Chloride</keyword>
<evidence type="ECO:0000256" key="6">
    <source>
        <dbReference type="ARBA" id="ARBA00023065"/>
    </source>
</evidence>
<feature type="domain" description="ABC transmembrane type-1" evidence="11">
    <location>
        <begin position="860"/>
        <end position="1111"/>
    </location>
</feature>
<feature type="transmembrane region" description="Helical" evidence="10">
    <location>
        <begin position="455"/>
        <end position="479"/>
    </location>
</feature>
<keyword evidence="4" id="KW-0677">Repeat</keyword>
<keyword evidence="2" id="KW-0813">Transport</keyword>
<dbReference type="PANTHER" id="PTHR45720">
    <property type="entry name" value="CHLORIDE CHANNEL PROTEIN 2"/>
    <property type="match status" value="1"/>
</dbReference>
<evidence type="ECO:0000256" key="7">
    <source>
        <dbReference type="ARBA" id="ARBA00023136"/>
    </source>
</evidence>
<feature type="transmembrane region" description="Helical" evidence="10">
    <location>
        <begin position="858"/>
        <end position="883"/>
    </location>
</feature>
<dbReference type="GO" id="GO:0005247">
    <property type="term" value="F:voltage-gated chloride channel activity"/>
    <property type="evidence" value="ECO:0007669"/>
    <property type="project" value="TreeGrafter"/>
</dbReference>
<evidence type="ECO:0000313" key="12">
    <source>
        <dbReference type="EMBL" id="DBA04329.1"/>
    </source>
</evidence>
<organism evidence="12 13">
    <name type="scientific">Lagenidium giganteum</name>
    <dbReference type="NCBI Taxonomy" id="4803"/>
    <lineage>
        <taxon>Eukaryota</taxon>
        <taxon>Sar</taxon>
        <taxon>Stramenopiles</taxon>
        <taxon>Oomycota</taxon>
        <taxon>Peronosporomycetes</taxon>
        <taxon>Pythiales</taxon>
        <taxon>Pythiaceae</taxon>
    </lineage>
</organism>
<dbReference type="Gene3D" id="1.10.3080.10">
    <property type="entry name" value="Clc chloride channel"/>
    <property type="match status" value="1"/>
</dbReference>
<keyword evidence="6" id="KW-0406">Ion transport</keyword>
<dbReference type="Gene3D" id="1.20.1560.10">
    <property type="entry name" value="ABC transporter type 1, transmembrane domain"/>
    <property type="match status" value="1"/>
</dbReference>
<protein>
    <recommendedName>
        <fullName evidence="11">ABC transmembrane type-1 domain-containing protein</fullName>
    </recommendedName>
</protein>
<feature type="transmembrane region" description="Helical" evidence="10">
    <location>
        <begin position="895"/>
        <end position="915"/>
    </location>
</feature>
<evidence type="ECO:0000256" key="4">
    <source>
        <dbReference type="ARBA" id="ARBA00022737"/>
    </source>
</evidence>
<feature type="transmembrane region" description="Helical" evidence="10">
    <location>
        <begin position="485"/>
        <end position="510"/>
    </location>
</feature>
<comment type="subcellular location">
    <subcellularLocation>
        <location evidence="1">Membrane</location>
        <topology evidence="1">Multi-pass membrane protein</topology>
    </subcellularLocation>
</comment>
<gene>
    <name evidence="12" type="ORF">N0F65_002091</name>
</gene>
<evidence type="ECO:0000259" key="11">
    <source>
        <dbReference type="PROSITE" id="PS50929"/>
    </source>
</evidence>
<keyword evidence="7 10" id="KW-0472">Membrane</keyword>
<dbReference type="Gene3D" id="3.10.580.10">
    <property type="entry name" value="CBS-domain"/>
    <property type="match status" value="1"/>
</dbReference>
<sequence length="1120" mass="123364">MNHEVAALSVYDERRECGRLIRVGEWVTTRPAVPDPKRSRDSQTKTKRSYQRRWESMFGRNSSRCHPLSLLDMVRKEGKPTLLLVTLGVCVELMVTALWSWKDDIVDEQHIQASWYYQWFAWCSFTIIVALVACVATRIIDREAAGSGIPEMKTIISCDQRKEADLYLSGKTLVSKAVGLALAIGSGISVGREGPFVHTASIIVHRLMKRVPFFHRIYNNDILRRHMYNAACAVGVASTFRSPVGGVLFSIEVTSTIFMLTNYWRAFIAACSGAISRQIIGLIRESGVTSYHPLFPTSFSVHSFSYREYVSFGVLGIIMGFGGALYVVIATHFRRWWRAWSANHQFLWSTGLLVIISTMLFLPGEFSQRPLGKTLVELFSANPLSEMWETKELPSVLLTLPVAAVCRFVTTIFSTSLLLPAGDFIPQFGVGALLGRMYGEILLRWFPHSSIVPGGYALVGGAAFAGAATHTISVAVIALEFTGQFIFLLPILLAVLLATAVASALSVSIYESVIITKGLTYLPMLRINQLENVRARDVMNIEFPVLAMKTTLAQMQRALALETARNIPIVDSLDAMIFCGCVNRDTLHDIVDDLTSHHLGLSGGVSGPSATTDAVVATKTDERRLSVVVVQTASATDLHPQGPHAASPVAATDLVVAEAVAVDTTVHLKMFAALMERLDSSALQVDTETPLEKVHLFFEMIKCARIWVTRRGRLIGVIRRQHLHARVKEFKAERDRPVQLSPRSRGDDWPRDNGRSMLRLTRACVRQQRVLTATSARFGVSTRVGCGGYGGSRTTPLRVWSPWMQTAGFSSSKKDDSVADDQGSKTHGVRSRADAEVEDKFGEIKRLMNLYKPEKKPLMVSMTALALSTTITMCVPFGMGKIIDVVTSVDGATQLPYVTGALGGLFVLGSIANFIRVDTTNMIGERITNRLRQQTYESIMKQDLGFFDSSRTGELINRLSADTTLIGKVLSDNVSQGLRSSAQAIGSVSMLFVTCPKLGMVMLAIVPPLALGGVSYGRFVKKLTTQVQKKLSEATELAEEKLGNIRIVRWFAKEEHEIDQHNKKVDEVLSLARQRSLASATFFGGVDFSVKMSMLAVLGYGGQMVADGIITGHWRFVANL</sequence>
<dbReference type="PRINTS" id="PR00762">
    <property type="entry name" value="CLCHANNEL"/>
</dbReference>
<evidence type="ECO:0000256" key="3">
    <source>
        <dbReference type="ARBA" id="ARBA00022692"/>
    </source>
</evidence>
<dbReference type="InterPro" id="IPR036640">
    <property type="entry name" value="ABC1_TM_sf"/>
</dbReference>
<dbReference type="EMBL" id="DAKRPA010000009">
    <property type="protein sequence ID" value="DBA04329.1"/>
    <property type="molecule type" value="Genomic_DNA"/>
</dbReference>
<reference evidence="12" key="2">
    <citation type="journal article" date="2023" name="Microbiol Resour">
        <title>Decontamination and Annotation of the Draft Genome Sequence of the Oomycete Lagenidium giganteum ARSEF 373.</title>
        <authorList>
            <person name="Morgan W.R."/>
            <person name="Tartar A."/>
        </authorList>
    </citation>
    <scope>NUCLEOTIDE SEQUENCE</scope>
    <source>
        <strain evidence="12">ARSEF 373</strain>
    </source>
</reference>
<proteinExistence type="predicted"/>
<name>A0AAV2ZEF8_9STRA</name>
<dbReference type="InterPro" id="IPR011527">
    <property type="entry name" value="ABC1_TM_dom"/>
</dbReference>
<dbReference type="CDD" id="cd18573">
    <property type="entry name" value="ABC_6TM_ABCB10_like"/>
    <property type="match status" value="1"/>
</dbReference>
<feature type="transmembrane region" description="Helical" evidence="10">
    <location>
        <begin position="309"/>
        <end position="333"/>
    </location>
</feature>
<keyword evidence="3 10" id="KW-0812">Transmembrane</keyword>
<dbReference type="SUPFAM" id="SSF81340">
    <property type="entry name" value="Clc chloride channel"/>
    <property type="match status" value="1"/>
</dbReference>
<evidence type="ECO:0000256" key="8">
    <source>
        <dbReference type="ARBA" id="ARBA00023214"/>
    </source>
</evidence>
<evidence type="ECO:0000256" key="9">
    <source>
        <dbReference type="SAM" id="MobiDB-lite"/>
    </source>
</evidence>
<dbReference type="GO" id="GO:0016020">
    <property type="term" value="C:membrane"/>
    <property type="evidence" value="ECO:0007669"/>
    <property type="project" value="UniProtKB-SubCell"/>
</dbReference>
<dbReference type="PROSITE" id="PS50929">
    <property type="entry name" value="ABC_TM1F"/>
    <property type="match status" value="1"/>
</dbReference>
<dbReference type="SUPFAM" id="SSF54631">
    <property type="entry name" value="CBS-domain pair"/>
    <property type="match status" value="1"/>
</dbReference>
<feature type="transmembrane region" description="Helical" evidence="10">
    <location>
        <begin position="81"/>
        <end position="99"/>
    </location>
</feature>
<dbReference type="SUPFAM" id="SSF90123">
    <property type="entry name" value="ABC transporter transmembrane region"/>
    <property type="match status" value="1"/>
</dbReference>
<evidence type="ECO:0000256" key="5">
    <source>
        <dbReference type="ARBA" id="ARBA00022989"/>
    </source>
</evidence>
<dbReference type="Proteomes" id="UP001146120">
    <property type="component" value="Unassembled WGS sequence"/>
</dbReference>
<dbReference type="InterPro" id="IPR046342">
    <property type="entry name" value="CBS_dom_sf"/>
</dbReference>
<reference evidence="12" key="1">
    <citation type="submission" date="2022-11" db="EMBL/GenBank/DDBJ databases">
        <authorList>
            <person name="Morgan W.R."/>
            <person name="Tartar A."/>
        </authorList>
    </citation>
    <scope>NUCLEOTIDE SEQUENCE</scope>
    <source>
        <strain evidence="12">ARSEF 373</strain>
    </source>
</reference>
<feature type="transmembrane region" description="Helical" evidence="10">
    <location>
        <begin position="119"/>
        <end position="140"/>
    </location>
</feature>
<accession>A0AAV2ZEF8</accession>
<evidence type="ECO:0000256" key="2">
    <source>
        <dbReference type="ARBA" id="ARBA00022448"/>
    </source>
</evidence>
<feature type="region of interest" description="Disordered" evidence="9">
    <location>
        <begin position="808"/>
        <end position="835"/>
    </location>
</feature>
<dbReference type="InterPro" id="IPR001807">
    <property type="entry name" value="ClC"/>
</dbReference>
<keyword evidence="5 10" id="KW-1133">Transmembrane helix</keyword>
<feature type="transmembrane region" description="Helical" evidence="10">
    <location>
        <begin position="396"/>
        <end position="418"/>
    </location>
</feature>
<dbReference type="GO" id="GO:0140359">
    <property type="term" value="F:ABC-type transporter activity"/>
    <property type="evidence" value="ECO:0007669"/>
    <property type="project" value="InterPro"/>
</dbReference>
<feature type="transmembrane region" description="Helical" evidence="10">
    <location>
        <begin position="345"/>
        <end position="363"/>
    </location>
</feature>
<evidence type="ECO:0000256" key="10">
    <source>
        <dbReference type="SAM" id="Phobius"/>
    </source>
</evidence>
<comment type="caution">
    <text evidence="12">The sequence shown here is derived from an EMBL/GenBank/DDBJ whole genome shotgun (WGS) entry which is preliminary data.</text>
</comment>
<evidence type="ECO:0000256" key="1">
    <source>
        <dbReference type="ARBA" id="ARBA00004141"/>
    </source>
</evidence>
<dbReference type="AlphaFoldDB" id="A0AAV2ZEF8"/>
<dbReference type="InterPro" id="IPR050970">
    <property type="entry name" value="Cl_channel_volt-gated"/>
</dbReference>
<dbReference type="PANTHER" id="PTHR45720:SF10">
    <property type="entry name" value="CHLORIDE CHANNEL PROTEIN 2"/>
    <property type="match status" value="1"/>
</dbReference>
<dbReference type="Pfam" id="PF00664">
    <property type="entry name" value="ABC_membrane"/>
    <property type="match status" value="1"/>
</dbReference>
<keyword evidence="13" id="KW-1185">Reference proteome</keyword>